<dbReference type="AlphaFoldDB" id="A0A8H7CND7"/>
<dbReference type="OrthoDB" id="10051892at2759"/>
<evidence type="ECO:0000313" key="2">
    <source>
        <dbReference type="Proteomes" id="UP000620124"/>
    </source>
</evidence>
<dbReference type="InterPro" id="IPR036188">
    <property type="entry name" value="FAD/NAD-bd_sf"/>
</dbReference>
<protein>
    <recommendedName>
        <fullName evidence="3">FAD/NAD(P)-binding domain-containing protein</fullName>
    </recommendedName>
</protein>
<organism evidence="1 2">
    <name type="scientific">Mycena venus</name>
    <dbReference type="NCBI Taxonomy" id="2733690"/>
    <lineage>
        <taxon>Eukaryota</taxon>
        <taxon>Fungi</taxon>
        <taxon>Dikarya</taxon>
        <taxon>Basidiomycota</taxon>
        <taxon>Agaricomycotina</taxon>
        <taxon>Agaricomycetes</taxon>
        <taxon>Agaricomycetidae</taxon>
        <taxon>Agaricales</taxon>
        <taxon>Marasmiineae</taxon>
        <taxon>Mycenaceae</taxon>
        <taxon>Mycena</taxon>
    </lineage>
</organism>
<dbReference type="SUPFAM" id="SSF51905">
    <property type="entry name" value="FAD/NAD(P)-binding domain"/>
    <property type="match status" value="1"/>
</dbReference>
<proteinExistence type="predicted"/>
<keyword evidence="2" id="KW-1185">Reference proteome</keyword>
<sequence length="468" mass="51888">MYSIAGTVVARVLADHFDRVILVDPELDDMERPRTRIMQYNAAHGLLTLFVDGVRRLCPDFDKELSAAGGRIASADYNIHYSGIPILSPYGDFPRGRLPDTLAMRRSEAQKALYRLLIQHSTAAENISVFPGTVRGVEPSEDNTSILSVIVRKPDGTRLAVNDISLVVDCTGTSQAGVKWLGNAGYTLPANVRCFYKPNIRYVTICFSVSPEIESKLPIPQSAFNRVSEYAYIQHFTYGPSISGLMKTDNNTMQLMLTSSEDNLPRKVSEVIPFISTIRGHAPLAPWFVETVEKLCEHCPDASFDILKIPDQSYVKYHSVPKGGLPRNFVAVGDSNLQLNPVHGQGFAKIMLNAITLNSLLHSLDSAGPTLPRDFSARYFKISSARIEGLWDATRLHDYGASTCEPMVGETRDTGRLARWFELKMLSAATQYEDVASVLWHVRNLIAADKALLAPRILGKVLWTPSLF</sequence>
<evidence type="ECO:0000313" key="1">
    <source>
        <dbReference type="EMBL" id="KAF7342312.1"/>
    </source>
</evidence>
<name>A0A8H7CND7_9AGAR</name>
<gene>
    <name evidence="1" type="ORF">MVEN_01819600</name>
</gene>
<reference evidence="1" key="1">
    <citation type="submission" date="2020-05" db="EMBL/GenBank/DDBJ databases">
        <title>Mycena genomes resolve the evolution of fungal bioluminescence.</title>
        <authorList>
            <person name="Tsai I.J."/>
        </authorList>
    </citation>
    <scope>NUCLEOTIDE SEQUENCE</scope>
    <source>
        <strain evidence="1">CCC161011</strain>
    </source>
</reference>
<dbReference type="EMBL" id="JACAZI010000017">
    <property type="protein sequence ID" value="KAF7342312.1"/>
    <property type="molecule type" value="Genomic_DNA"/>
</dbReference>
<evidence type="ECO:0008006" key="3">
    <source>
        <dbReference type="Google" id="ProtNLM"/>
    </source>
</evidence>
<accession>A0A8H7CND7</accession>
<comment type="caution">
    <text evidence="1">The sequence shown here is derived from an EMBL/GenBank/DDBJ whole genome shotgun (WGS) entry which is preliminary data.</text>
</comment>
<dbReference type="Proteomes" id="UP000620124">
    <property type="component" value="Unassembled WGS sequence"/>
</dbReference>